<dbReference type="Proteomes" id="UP000183085">
    <property type="component" value="Unassembled WGS sequence"/>
</dbReference>
<gene>
    <name evidence="2" type="ORF">AUJ95_07825</name>
</gene>
<reference evidence="2 3" key="1">
    <citation type="journal article" date="2016" name="Environ. Microbiol.">
        <title>Genomic resolution of a cold subsurface aquifer community provides metabolic insights for novel microbes adapted to high CO concentrations.</title>
        <authorList>
            <person name="Probst A.J."/>
            <person name="Castelle C.J."/>
            <person name="Singh A."/>
            <person name="Brown C.T."/>
            <person name="Anantharaman K."/>
            <person name="Sharon I."/>
            <person name="Hug L.A."/>
            <person name="Burstein D."/>
            <person name="Emerson J.B."/>
            <person name="Thomas B.C."/>
            <person name="Banfield J.F."/>
        </authorList>
    </citation>
    <scope>NUCLEOTIDE SEQUENCE [LARGE SCALE GENOMIC DNA]</scope>
    <source>
        <strain evidence="2">CG2_30_40_21</strain>
    </source>
</reference>
<comment type="caution">
    <text evidence="2">The sequence shown here is derived from an EMBL/GenBank/DDBJ whole genome shotgun (WGS) entry which is preliminary data.</text>
</comment>
<evidence type="ECO:0000313" key="2">
    <source>
        <dbReference type="EMBL" id="OIP37703.1"/>
    </source>
</evidence>
<name>A0A1J5E189_9BACT</name>
<dbReference type="STRING" id="1817895.AUJ95_07825"/>
<evidence type="ECO:0000313" key="3">
    <source>
        <dbReference type="Proteomes" id="UP000183085"/>
    </source>
</evidence>
<sequence>MNIADFKAGTRQKGYQYQYFLPEKINHSFYWTDEIINEFLEKASLKVGELNSFSRFVPDINMFIIMHVFKEAVVSSRIEGTQTNIEEALFDEKEINPGLNRKNKCSDFC</sequence>
<dbReference type="Pfam" id="PF13784">
    <property type="entry name" value="Fic_N"/>
    <property type="match status" value="1"/>
</dbReference>
<dbReference type="InterPro" id="IPR025758">
    <property type="entry name" value="Fic/DOC_N"/>
</dbReference>
<dbReference type="AlphaFoldDB" id="A0A1J5E189"/>
<evidence type="ECO:0000259" key="1">
    <source>
        <dbReference type="Pfam" id="PF13784"/>
    </source>
</evidence>
<organism evidence="2 3">
    <name type="scientific">Candidatus Desantisbacteria bacterium CG2_30_40_21</name>
    <dbReference type="NCBI Taxonomy" id="1817895"/>
    <lineage>
        <taxon>Bacteria</taxon>
        <taxon>Candidatus Desantisiibacteriota</taxon>
    </lineage>
</organism>
<feature type="domain" description="Fic/DOC N-terminal" evidence="1">
    <location>
        <begin position="40"/>
        <end position="98"/>
    </location>
</feature>
<accession>A0A1J5E189</accession>
<dbReference type="EMBL" id="MNYI01000200">
    <property type="protein sequence ID" value="OIP37703.1"/>
    <property type="molecule type" value="Genomic_DNA"/>
</dbReference>
<protein>
    <recommendedName>
        <fullName evidence="1">Fic/DOC N-terminal domain-containing protein</fullName>
    </recommendedName>
</protein>
<proteinExistence type="predicted"/>